<evidence type="ECO:0000313" key="1">
    <source>
        <dbReference type="EMBL" id="CAB4219811.1"/>
    </source>
</evidence>
<name>A0A6J5SYT2_9CAUD</name>
<accession>A0A6J5SYT2</accession>
<gene>
    <name evidence="1" type="ORF">UFOVP1639_21</name>
</gene>
<proteinExistence type="predicted"/>
<organism evidence="1">
    <name type="scientific">uncultured Caudovirales phage</name>
    <dbReference type="NCBI Taxonomy" id="2100421"/>
    <lineage>
        <taxon>Viruses</taxon>
        <taxon>Duplodnaviria</taxon>
        <taxon>Heunggongvirae</taxon>
        <taxon>Uroviricota</taxon>
        <taxon>Caudoviricetes</taxon>
        <taxon>Peduoviridae</taxon>
        <taxon>Maltschvirus</taxon>
        <taxon>Maltschvirus maltsch</taxon>
    </lineage>
</organism>
<reference evidence="1" key="1">
    <citation type="submission" date="2020-05" db="EMBL/GenBank/DDBJ databases">
        <authorList>
            <person name="Chiriac C."/>
            <person name="Salcher M."/>
            <person name="Ghai R."/>
            <person name="Kavagutti S V."/>
        </authorList>
    </citation>
    <scope>NUCLEOTIDE SEQUENCE</scope>
</reference>
<dbReference type="EMBL" id="LR797486">
    <property type="protein sequence ID" value="CAB4219811.1"/>
    <property type="molecule type" value="Genomic_DNA"/>
</dbReference>
<sequence>MEHLYYLAWLAERDGGNVVKPFDEWTKTVADVEISNDPKV</sequence>
<protein>
    <submittedName>
        <fullName evidence="1">Uncharacterized protein</fullName>
    </submittedName>
</protein>